<proteinExistence type="predicted"/>
<reference evidence="1" key="1">
    <citation type="submission" date="2020-08" db="EMBL/GenBank/DDBJ databases">
        <title>Multicomponent nature underlies the extraordinary mechanical properties of spider dragline silk.</title>
        <authorList>
            <person name="Kono N."/>
            <person name="Nakamura H."/>
            <person name="Mori M."/>
            <person name="Yoshida Y."/>
            <person name="Ohtoshi R."/>
            <person name="Malay A.D."/>
            <person name="Moran D.A.P."/>
            <person name="Tomita M."/>
            <person name="Numata K."/>
            <person name="Arakawa K."/>
        </authorList>
    </citation>
    <scope>NUCLEOTIDE SEQUENCE</scope>
</reference>
<gene>
    <name evidence="1" type="ORF">NPIL_200391</name>
</gene>
<dbReference type="EMBL" id="BMAW01076546">
    <property type="protein sequence ID" value="GFU01982.1"/>
    <property type="molecule type" value="Genomic_DNA"/>
</dbReference>
<keyword evidence="2" id="KW-1185">Reference proteome</keyword>
<sequence length="96" mass="10481">FICIVEINTRYGSPCGVMRFMCRYAKARAALKKQLRYLAKRKGGAKVLRCFTCAAGDGARFEAAAGSVAVCAARYGQHASKDFVDRFGITLSGRLH</sequence>
<dbReference type="AlphaFoldDB" id="A0A8X6UBX8"/>
<name>A0A8X6UBX8_NEPPI</name>
<dbReference type="Proteomes" id="UP000887013">
    <property type="component" value="Unassembled WGS sequence"/>
</dbReference>
<comment type="caution">
    <text evidence="1">The sequence shown here is derived from an EMBL/GenBank/DDBJ whole genome shotgun (WGS) entry which is preliminary data.</text>
</comment>
<feature type="non-terminal residue" evidence="1">
    <location>
        <position position="1"/>
    </location>
</feature>
<protein>
    <submittedName>
        <fullName evidence="1">Uncharacterized protein</fullName>
    </submittedName>
</protein>
<evidence type="ECO:0000313" key="2">
    <source>
        <dbReference type="Proteomes" id="UP000887013"/>
    </source>
</evidence>
<organism evidence="1 2">
    <name type="scientific">Nephila pilipes</name>
    <name type="common">Giant wood spider</name>
    <name type="synonym">Nephila maculata</name>
    <dbReference type="NCBI Taxonomy" id="299642"/>
    <lineage>
        <taxon>Eukaryota</taxon>
        <taxon>Metazoa</taxon>
        <taxon>Ecdysozoa</taxon>
        <taxon>Arthropoda</taxon>
        <taxon>Chelicerata</taxon>
        <taxon>Arachnida</taxon>
        <taxon>Araneae</taxon>
        <taxon>Araneomorphae</taxon>
        <taxon>Entelegynae</taxon>
        <taxon>Araneoidea</taxon>
        <taxon>Nephilidae</taxon>
        <taxon>Nephila</taxon>
    </lineage>
</organism>
<accession>A0A8X6UBX8</accession>
<evidence type="ECO:0000313" key="1">
    <source>
        <dbReference type="EMBL" id="GFU01982.1"/>
    </source>
</evidence>